<dbReference type="PhylomeDB" id="A0A060SWZ3"/>
<dbReference type="SUPFAM" id="SSF51735">
    <property type="entry name" value="NAD(P)-binding Rossmann-fold domains"/>
    <property type="match status" value="1"/>
</dbReference>
<dbReference type="EMBL" id="HG937691">
    <property type="protein sequence ID" value="CDP33054.1"/>
    <property type="molecule type" value="Genomic_DNA"/>
</dbReference>
<protein>
    <submittedName>
        <fullName evidence="2">ARAD1A00704p</fullName>
    </submittedName>
</protein>
<keyword evidence="1" id="KW-0560">Oxidoreductase</keyword>
<dbReference type="InterPro" id="IPR002347">
    <property type="entry name" value="SDR_fam"/>
</dbReference>
<reference evidence="2" key="2">
    <citation type="submission" date="2014-06" db="EMBL/GenBank/DDBJ databases">
        <title>The complete genome of Blastobotrys (Arxula) adeninivorans LS3 - a yeast of biotechnological interest.</title>
        <authorList>
            <person name="Kunze G."/>
            <person name="Gaillardin C."/>
            <person name="Czernicka M."/>
            <person name="Durrens P."/>
            <person name="Martin T."/>
            <person name="Boer E."/>
            <person name="Gabaldon T."/>
            <person name="Cruz J."/>
            <person name="Talla E."/>
            <person name="Marck C."/>
            <person name="Goffeau A."/>
            <person name="Barbe V."/>
            <person name="Baret P."/>
            <person name="Baronian K."/>
            <person name="Beier S."/>
            <person name="Bleykasten C."/>
            <person name="Bode R."/>
            <person name="Casaregola S."/>
            <person name="Despons L."/>
            <person name="Fairhead C."/>
            <person name="Giersberg M."/>
            <person name="Gierski P."/>
            <person name="Hahnel U."/>
            <person name="Hartmann A."/>
            <person name="Jankowska D."/>
            <person name="Jubin C."/>
            <person name="Jung P."/>
            <person name="Lafontaine I."/>
            <person name="Leh-Louis V."/>
            <person name="Lemaire M."/>
            <person name="Marcet-Houben M."/>
            <person name="Mascher M."/>
            <person name="Morel G."/>
            <person name="Richard G.-F."/>
            <person name="Riechen J."/>
            <person name="Sacerdot C."/>
            <person name="Sarkar A."/>
            <person name="Savel G."/>
            <person name="Schacherer J."/>
            <person name="Sherman D."/>
            <person name="Straub M.-L."/>
            <person name="Stein N."/>
            <person name="Thierry A."/>
            <person name="Trautwein-Schult A."/>
            <person name="Westhof E."/>
            <person name="Worch S."/>
            <person name="Dujon B."/>
            <person name="Souciet J.-L."/>
            <person name="Wincker P."/>
            <person name="Scholz U."/>
            <person name="Neuveglise N."/>
        </authorList>
    </citation>
    <scope>NUCLEOTIDE SEQUENCE</scope>
    <source>
        <strain evidence="2">LS3</strain>
    </source>
</reference>
<dbReference type="PANTHER" id="PTHR47534">
    <property type="entry name" value="YALI0E05731P"/>
    <property type="match status" value="1"/>
</dbReference>
<name>A0A060SWZ3_BLAAD</name>
<accession>A0A060SWZ3</accession>
<dbReference type="AlphaFoldDB" id="A0A060SWZ3"/>
<dbReference type="Gene3D" id="3.40.50.720">
    <property type="entry name" value="NAD(P)-binding Rossmann-like Domain"/>
    <property type="match status" value="1"/>
</dbReference>
<reference evidence="2" key="1">
    <citation type="submission" date="2014-02" db="EMBL/GenBank/DDBJ databases">
        <authorList>
            <person name="Genoscope - CEA"/>
        </authorList>
    </citation>
    <scope>NUCLEOTIDE SEQUENCE</scope>
    <source>
        <strain evidence="2">LS3</strain>
    </source>
</reference>
<dbReference type="PANTHER" id="PTHR47534:SF3">
    <property type="entry name" value="ALCOHOL DEHYDROGENASE-LIKE C-TERMINAL DOMAIN-CONTAINING PROTEIN"/>
    <property type="match status" value="1"/>
</dbReference>
<dbReference type="Pfam" id="PF00106">
    <property type="entry name" value="adh_short"/>
    <property type="match status" value="1"/>
</dbReference>
<gene>
    <name evidence="2" type="ORF">GNLVRS02_ARAD1A00704g</name>
</gene>
<evidence type="ECO:0000256" key="1">
    <source>
        <dbReference type="ARBA" id="ARBA00023002"/>
    </source>
</evidence>
<evidence type="ECO:0000313" key="2">
    <source>
        <dbReference type="EMBL" id="CDP33054.1"/>
    </source>
</evidence>
<dbReference type="InterPro" id="IPR052228">
    <property type="entry name" value="Sec_Metab_Biosynth_Oxidored"/>
</dbReference>
<dbReference type="GO" id="GO:0016491">
    <property type="term" value="F:oxidoreductase activity"/>
    <property type="evidence" value="ECO:0007669"/>
    <property type="project" value="UniProtKB-KW"/>
</dbReference>
<organism evidence="2">
    <name type="scientific">Blastobotrys adeninivorans</name>
    <name type="common">Yeast</name>
    <name type="synonym">Arxula adeninivorans</name>
    <dbReference type="NCBI Taxonomy" id="409370"/>
    <lineage>
        <taxon>Eukaryota</taxon>
        <taxon>Fungi</taxon>
        <taxon>Dikarya</taxon>
        <taxon>Ascomycota</taxon>
        <taxon>Saccharomycotina</taxon>
        <taxon>Dipodascomycetes</taxon>
        <taxon>Dipodascales</taxon>
        <taxon>Trichomonascaceae</taxon>
        <taxon>Blastobotrys</taxon>
    </lineage>
</organism>
<sequence>MLRLAQVGVRNQVRPLMVRRVPALSAPLVRKLHTELDPPHSDPVKLEFMDVQELNFKGPKIDHPVGVFLGSTHGIGEYSAYAFAKYAKNPTIYIVGRDKEAGDKVIRRLKGINGNSDAQYHFMARDLTRLKQVEEVCNAVKENESKINSLTMTCGFLNIKGREETPEGLDRKMAILYYSRWLAVKLLVPLLEKAASLGEPARVTSVLGAGIEEAIDEANLDVKHDYKVSDIYNTLAEYNSLSVMRYAKEHPSVAFTHIFPKLTSTNIHEELPWYLVPFTELLLFFKSRPTDTGERIHNVQFVNPAFAKGPHILGKDFENLIPTLEHRKLLEQHLQDNLWQHTNQVFKDIVGK</sequence>
<dbReference type="InterPro" id="IPR036291">
    <property type="entry name" value="NAD(P)-bd_dom_sf"/>
</dbReference>
<proteinExistence type="predicted"/>